<dbReference type="EMBL" id="JBBWWR010000009">
    <property type="protein sequence ID" value="KAK8961272.1"/>
    <property type="molecule type" value="Genomic_DNA"/>
</dbReference>
<feature type="region of interest" description="Disordered" evidence="1">
    <location>
        <begin position="401"/>
        <end position="435"/>
    </location>
</feature>
<evidence type="ECO:0008006" key="4">
    <source>
        <dbReference type="Google" id="ProtNLM"/>
    </source>
</evidence>
<comment type="caution">
    <text evidence="2">The sequence shown here is derived from an EMBL/GenBank/DDBJ whole genome shotgun (WGS) entry which is preliminary data.</text>
</comment>
<keyword evidence="3" id="KW-1185">Reference proteome</keyword>
<gene>
    <name evidence="2" type="ORF">KSP40_PGU014834</name>
</gene>
<feature type="compositionally biased region" description="Polar residues" evidence="1">
    <location>
        <begin position="421"/>
        <end position="435"/>
    </location>
</feature>
<evidence type="ECO:0000313" key="2">
    <source>
        <dbReference type="EMBL" id="KAK8961272.1"/>
    </source>
</evidence>
<evidence type="ECO:0000313" key="3">
    <source>
        <dbReference type="Proteomes" id="UP001412067"/>
    </source>
</evidence>
<name>A0ABR2MAL5_9ASPA</name>
<feature type="compositionally biased region" description="Pro residues" evidence="1">
    <location>
        <begin position="406"/>
        <end position="418"/>
    </location>
</feature>
<accession>A0ABR2MAL5</accession>
<reference evidence="2 3" key="1">
    <citation type="journal article" date="2022" name="Nat. Plants">
        <title>Genomes of leafy and leafless Platanthera orchids illuminate the evolution of mycoheterotrophy.</title>
        <authorList>
            <person name="Li M.H."/>
            <person name="Liu K.W."/>
            <person name="Li Z."/>
            <person name="Lu H.C."/>
            <person name="Ye Q.L."/>
            <person name="Zhang D."/>
            <person name="Wang J.Y."/>
            <person name="Li Y.F."/>
            <person name="Zhong Z.M."/>
            <person name="Liu X."/>
            <person name="Yu X."/>
            <person name="Liu D.K."/>
            <person name="Tu X.D."/>
            <person name="Liu B."/>
            <person name="Hao Y."/>
            <person name="Liao X.Y."/>
            <person name="Jiang Y.T."/>
            <person name="Sun W.H."/>
            <person name="Chen J."/>
            <person name="Chen Y.Q."/>
            <person name="Ai Y."/>
            <person name="Zhai J.W."/>
            <person name="Wu S.S."/>
            <person name="Zhou Z."/>
            <person name="Hsiao Y.Y."/>
            <person name="Wu W.L."/>
            <person name="Chen Y.Y."/>
            <person name="Lin Y.F."/>
            <person name="Hsu J.L."/>
            <person name="Li C.Y."/>
            <person name="Wang Z.W."/>
            <person name="Zhao X."/>
            <person name="Zhong W.Y."/>
            <person name="Ma X.K."/>
            <person name="Ma L."/>
            <person name="Huang J."/>
            <person name="Chen G.Z."/>
            <person name="Huang M.Z."/>
            <person name="Huang L."/>
            <person name="Peng D.H."/>
            <person name="Luo Y.B."/>
            <person name="Zou S.Q."/>
            <person name="Chen S.P."/>
            <person name="Lan S."/>
            <person name="Tsai W.C."/>
            <person name="Van de Peer Y."/>
            <person name="Liu Z.J."/>
        </authorList>
    </citation>
    <scope>NUCLEOTIDE SEQUENCE [LARGE SCALE GENOMIC DNA]</scope>
    <source>
        <strain evidence="2">Lor288</strain>
    </source>
</reference>
<dbReference type="Proteomes" id="UP001412067">
    <property type="component" value="Unassembled WGS sequence"/>
</dbReference>
<protein>
    <recommendedName>
        <fullName evidence="4">Aminotransferase-like plant mobile domain-containing protein</fullName>
    </recommendedName>
</protein>
<evidence type="ECO:0000256" key="1">
    <source>
        <dbReference type="SAM" id="MobiDB-lite"/>
    </source>
</evidence>
<organism evidence="2 3">
    <name type="scientific">Platanthera guangdongensis</name>
    <dbReference type="NCBI Taxonomy" id="2320717"/>
    <lineage>
        <taxon>Eukaryota</taxon>
        <taxon>Viridiplantae</taxon>
        <taxon>Streptophyta</taxon>
        <taxon>Embryophyta</taxon>
        <taxon>Tracheophyta</taxon>
        <taxon>Spermatophyta</taxon>
        <taxon>Magnoliopsida</taxon>
        <taxon>Liliopsida</taxon>
        <taxon>Asparagales</taxon>
        <taxon>Orchidaceae</taxon>
        <taxon>Orchidoideae</taxon>
        <taxon>Orchideae</taxon>
        <taxon>Orchidinae</taxon>
        <taxon>Platanthera</taxon>
    </lineage>
</organism>
<proteinExistence type="predicted"/>
<sequence length="599" mass="68219">MMVRWCRLSLPTLQCIISSSIPGASEKTGFDHGHTTARFLVSTERRGNLKNCDIAAKMPGSKYLSSRCSSKSFTAHVTPLVNILSEDSKEALRLACIFPLLMMSGIPQNIPLLYVLLRLYNRDKQAFLIGNYYMKLTVNEVALVLGLPNSGVSFKFTRSPLLDLTHKCFNEKLSEVTEEEWSPALEERRISLIVKYLLCMFFFPLKNLKAIHGFLHSQFDGLSKICEVRGAGENIGYLEGCSTVLLVWLYEHTKIQPPLVEAARPRIYRWSLTLSYSAKFCLEVECNLRRRKYVITNFANVGDDELSLLGVEELESDFETVPEKKEKRKRDVKVDSLGYESEKEKKMKNKKQEQELLKKIMSEIKKESRGMEARLKSYIKSEVEGLKTFCESLFLKFQAGLKPTHTPSPPPHSPPSPHSPIMTSVSPTPLSQPASTLECTLVSPTQIRSQELVSRTPRKGFLRAKTVSRRTFQKGQIIEYESDYPGRLHVADKTRKTLDSVLSKAVDRLRWRNKCCNGEQAEAGKVGRSHWRRREIRSFDRWLRMEDAISRAVEAQFHHKMAKDGSLEGRRGGRGALSQVEWQLASRSRCVKEDDGCGR</sequence>